<comment type="caution">
    <text evidence="2">The sequence shown here is derived from an EMBL/GenBank/DDBJ whole genome shotgun (WGS) entry which is preliminary data.</text>
</comment>
<dbReference type="RefSeq" id="WP_151668091.1">
    <property type="nucleotide sequence ID" value="NZ_WBVO01000010.1"/>
</dbReference>
<reference evidence="2 3" key="1">
    <citation type="submission" date="2019-09" db="EMBL/GenBank/DDBJ databases">
        <title>Genomes of family Cryomorphaceae.</title>
        <authorList>
            <person name="Bowman J.P."/>
        </authorList>
    </citation>
    <scope>NUCLEOTIDE SEQUENCE [LARGE SCALE GENOMIC DNA]</scope>
    <source>
        <strain evidence="2 3">LMG 25704</strain>
    </source>
</reference>
<dbReference type="Pfam" id="PF00535">
    <property type="entry name" value="Glycos_transf_2"/>
    <property type="match status" value="1"/>
</dbReference>
<dbReference type="OrthoDB" id="6307329at2"/>
<feature type="domain" description="Glycosyltransferase 2-like" evidence="1">
    <location>
        <begin position="5"/>
        <end position="118"/>
    </location>
</feature>
<keyword evidence="3" id="KW-1185">Reference proteome</keyword>
<dbReference type="InterPro" id="IPR029044">
    <property type="entry name" value="Nucleotide-diphossugar_trans"/>
</dbReference>
<proteinExistence type="predicted"/>
<dbReference type="InterPro" id="IPR001173">
    <property type="entry name" value="Glyco_trans_2-like"/>
</dbReference>
<organism evidence="2 3">
    <name type="scientific">Phaeocystidibacter luteus</name>
    <dbReference type="NCBI Taxonomy" id="911197"/>
    <lineage>
        <taxon>Bacteria</taxon>
        <taxon>Pseudomonadati</taxon>
        <taxon>Bacteroidota</taxon>
        <taxon>Flavobacteriia</taxon>
        <taxon>Flavobacteriales</taxon>
        <taxon>Phaeocystidibacteraceae</taxon>
        <taxon>Phaeocystidibacter</taxon>
    </lineage>
</organism>
<keyword evidence="2" id="KW-0808">Transferase</keyword>
<name>A0A6N6RGI4_9FLAO</name>
<dbReference type="SUPFAM" id="SSF53448">
    <property type="entry name" value="Nucleotide-diphospho-sugar transferases"/>
    <property type="match status" value="1"/>
</dbReference>
<dbReference type="GO" id="GO:0016758">
    <property type="term" value="F:hexosyltransferase activity"/>
    <property type="evidence" value="ECO:0007669"/>
    <property type="project" value="UniProtKB-ARBA"/>
</dbReference>
<evidence type="ECO:0000313" key="3">
    <source>
        <dbReference type="Proteomes" id="UP000468650"/>
    </source>
</evidence>
<dbReference type="EMBL" id="WBVO01000010">
    <property type="protein sequence ID" value="KAB2807750.1"/>
    <property type="molecule type" value="Genomic_DNA"/>
</dbReference>
<protein>
    <submittedName>
        <fullName evidence="2">Glycosyltransferase family 2 protein</fullName>
    </submittedName>
</protein>
<dbReference type="Gene3D" id="3.90.550.10">
    <property type="entry name" value="Spore Coat Polysaccharide Biosynthesis Protein SpsA, Chain A"/>
    <property type="match status" value="1"/>
</dbReference>
<accession>A0A6N6RGI4</accession>
<evidence type="ECO:0000259" key="1">
    <source>
        <dbReference type="Pfam" id="PF00535"/>
    </source>
</evidence>
<dbReference type="AlphaFoldDB" id="A0A6N6RGI4"/>
<evidence type="ECO:0000313" key="2">
    <source>
        <dbReference type="EMBL" id="KAB2807750.1"/>
    </source>
</evidence>
<sequence length="286" mass="32533">MKIGVLIPMYNAAQTIEETVRSVLSQSELPYEICIVDDGSTDNSDTIVRKFAHEDNSILWKIVQMPNKGLGAARNAGLEVMTSDYVAFLDADDCWTADKLKHTREFLEKYPDTDILYHPIWEWKPESGGMRKRRDMPLLHSSDIWLHNPITPSATVVKTNGTKWEFDTDRTIHGVEDALLWTKAMAEKKKIRRMSYVDTLYRMNHGMTKNFQEHEDHVQNALNKAVAQGWIESEVVDRMASARAYHLARNLHKSKDYKAAVAAYAKSNGGLKSALLSLGARLRINI</sequence>
<dbReference type="PANTHER" id="PTHR22916:SF3">
    <property type="entry name" value="UDP-GLCNAC:BETAGAL BETA-1,3-N-ACETYLGLUCOSAMINYLTRANSFERASE-LIKE PROTEIN 1"/>
    <property type="match status" value="1"/>
</dbReference>
<gene>
    <name evidence="2" type="ORF">F8C67_11965</name>
</gene>
<dbReference type="Proteomes" id="UP000468650">
    <property type="component" value="Unassembled WGS sequence"/>
</dbReference>
<dbReference type="CDD" id="cd00761">
    <property type="entry name" value="Glyco_tranf_GTA_type"/>
    <property type="match status" value="1"/>
</dbReference>
<dbReference type="PANTHER" id="PTHR22916">
    <property type="entry name" value="GLYCOSYLTRANSFERASE"/>
    <property type="match status" value="1"/>
</dbReference>